<evidence type="ECO:0000256" key="2">
    <source>
        <dbReference type="ARBA" id="ARBA00022603"/>
    </source>
</evidence>
<comment type="similarity">
    <text evidence="1">Belongs to the CFA/CMAS family.</text>
</comment>
<evidence type="ECO:0000313" key="6">
    <source>
        <dbReference type="EMBL" id="SBW25602.1"/>
    </source>
</evidence>
<dbReference type="PANTHER" id="PTHR43667:SF1">
    <property type="entry name" value="CYCLOPROPANE-FATTY-ACYL-PHOSPHOLIPID SYNTHASE"/>
    <property type="match status" value="1"/>
</dbReference>
<keyword evidence="4" id="KW-0949">S-adenosyl-L-methionine</keyword>
<dbReference type="CDD" id="cd02440">
    <property type="entry name" value="AdoMet_MTases"/>
    <property type="match status" value="1"/>
</dbReference>
<sequence length="300" mass="34262">MTASVDIDRTIGAAAAVRHHYDVGNAFYSLWLDRSLTYSCAIREGADDTLETAQERKLQFHLDAIRADRAHSVLDIGCGWGAILQRLAEAHRVQRSVGLTLSEEQAAFIRSLGYPGVEVRTENWLHYEPDIRFDGIISIGAFEHFARAEDSSAEKVRLYRDFFTRCRGWLNKDGVLSLQTIAYANMSREDASRFIQQEIFPKADLPTLTEITAAAEGIFEIQSVTNGRLDYAWTCEQWARRLRLHRDEAVHVVGPDVVARYERYLKLSALGFRMGKICLFRIILHPFRGKYFDRRGMQAV</sequence>
<dbReference type="SUPFAM" id="SSF53335">
    <property type="entry name" value="S-adenosyl-L-methionine-dependent methyltransferases"/>
    <property type="match status" value="1"/>
</dbReference>
<dbReference type="GO" id="GO:0008610">
    <property type="term" value="P:lipid biosynthetic process"/>
    <property type="evidence" value="ECO:0007669"/>
    <property type="project" value="InterPro"/>
</dbReference>
<dbReference type="GO" id="GO:0032259">
    <property type="term" value="P:methylation"/>
    <property type="evidence" value="ECO:0007669"/>
    <property type="project" value="UniProtKB-KW"/>
</dbReference>
<accession>A0A1C3P728</accession>
<evidence type="ECO:0000256" key="3">
    <source>
        <dbReference type="ARBA" id="ARBA00022679"/>
    </source>
</evidence>
<dbReference type="Proteomes" id="UP000199013">
    <property type="component" value="Unassembled WGS sequence"/>
</dbReference>
<keyword evidence="7" id="KW-1185">Reference proteome</keyword>
<dbReference type="Gene3D" id="3.40.50.150">
    <property type="entry name" value="Vaccinia Virus protein VP39"/>
    <property type="match status" value="1"/>
</dbReference>
<keyword evidence="3 6" id="KW-0808">Transferase</keyword>
<organism evidence="6 7">
    <name type="scientific">Candidatus Protofrankia californiensis</name>
    <dbReference type="NCBI Taxonomy" id="1839754"/>
    <lineage>
        <taxon>Bacteria</taxon>
        <taxon>Bacillati</taxon>
        <taxon>Actinomycetota</taxon>
        <taxon>Actinomycetes</taxon>
        <taxon>Frankiales</taxon>
        <taxon>Frankiaceae</taxon>
        <taxon>Protofrankia</taxon>
    </lineage>
</organism>
<dbReference type="PANTHER" id="PTHR43667">
    <property type="entry name" value="CYCLOPROPANE-FATTY-ACYL-PHOSPHOLIPID SYNTHASE"/>
    <property type="match status" value="1"/>
</dbReference>
<keyword evidence="5" id="KW-0443">Lipid metabolism</keyword>
<protein>
    <submittedName>
        <fullName evidence="6">Cyclopropane-fatty-acyl-phospholipid synthase</fullName>
        <ecNumber evidence="6">2.1.1.79</ecNumber>
    </submittedName>
</protein>
<evidence type="ECO:0000256" key="5">
    <source>
        <dbReference type="ARBA" id="ARBA00023098"/>
    </source>
</evidence>
<dbReference type="PIRSF" id="PIRSF003085">
    <property type="entry name" value="CMAS"/>
    <property type="match status" value="1"/>
</dbReference>
<proteinExistence type="inferred from homology"/>
<evidence type="ECO:0000256" key="4">
    <source>
        <dbReference type="ARBA" id="ARBA00022691"/>
    </source>
</evidence>
<dbReference type="EMBL" id="FLUV01001925">
    <property type="protein sequence ID" value="SBW25602.1"/>
    <property type="molecule type" value="Genomic_DNA"/>
</dbReference>
<dbReference type="InterPro" id="IPR029063">
    <property type="entry name" value="SAM-dependent_MTases_sf"/>
</dbReference>
<evidence type="ECO:0000256" key="1">
    <source>
        <dbReference type="ARBA" id="ARBA00010815"/>
    </source>
</evidence>
<dbReference type="AlphaFoldDB" id="A0A1C3P728"/>
<reference evidence="7" key="1">
    <citation type="submission" date="2016-02" db="EMBL/GenBank/DDBJ databases">
        <authorList>
            <person name="Wibberg D."/>
        </authorList>
    </citation>
    <scope>NUCLEOTIDE SEQUENCE [LARGE SCALE GENOMIC DNA]</scope>
</reference>
<dbReference type="GO" id="GO:0008825">
    <property type="term" value="F:cyclopropane-fatty-acyl-phospholipid synthase activity"/>
    <property type="evidence" value="ECO:0007669"/>
    <property type="project" value="UniProtKB-EC"/>
</dbReference>
<gene>
    <name evidence="6" type="ORF">FDG2_4614</name>
</gene>
<dbReference type="EC" id="2.1.1.79" evidence="6"/>
<name>A0A1C3P728_9ACTN</name>
<dbReference type="Pfam" id="PF02353">
    <property type="entry name" value="CMAS"/>
    <property type="match status" value="1"/>
</dbReference>
<dbReference type="InterPro" id="IPR050723">
    <property type="entry name" value="CFA/CMAS"/>
</dbReference>
<dbReference type="InterPro" id="IPR003333">
    <property type="entry name" value="CMAS"/>
</dbReference>
<keyword evidence="2 6" id="KW-0489">Methyltransferase</keyword>
<evidence type="ECO:0000313" key="7">
    <source>
        <dbReference type="Proteomes" id="UP000199013"/>
    </source>
</evidence>